<dbReference type="AlphaFoldDB" id="A0ABC8CKS9"/>
<evidence type="ECO:0000256" key="1">
    <source>
        <dbReference type="ARBA" id="ARBA00001966"/>
    </source>
</evidence>
<comment type="cofactor">
    <cofactor evidence="1">
        <name>[4Fe-4S] cluster</name>
        <dbReference type="ChEBI" id="CHEBI:49883"/>
    </cofactor>
</comment>
<evidence type="ECO:0000313" key="8">
    <source>
        <dbReference type="EMBL" id="ATZ07898.1"/>
    </source>
</evidence>
<dbReference type="GO" id="GO:0046872">
    <property type="term" value="F:metal ion binding"/>
    <property type="evidence" value="ECO:0007669"/>
    <property type="project" value="UniProtKB-KW"/>
</dbReference>
<keyword evidence="5" id="KW-0408">Iron</keyword>
<dbReference type="PANTHER" id="PTHR11228:SF7">
    <property type="entry name" value="PQQA PEPTIDE CYCLASE"/>
    <property type="match status" value="1"/>
</dbReference>
<sequence length="342" mass="38941">MSNQHFSAPVRASIDVTYACDLRCIHCRTNTGEIPLAIRRKMLSIEQLKTVIRDLDKMKTFEITLTGGEPTMRKGFWDLLKIVPDLSFSETTLITNAATHDMSLLDRIIDGGINSVRVSIDGTRSTFKDVRLVDKYDKVLENSIYLQKHVRSFKVLTTVMRTNLHNIFELVDDLRIAGIKRQDLILVRAHGRGARNNLLLTEAQTMKLHDKVQQFKAQVPKEVYDLNLNAPYLDPTVKPDVVQDVVLYPYLKQNTSIAISATGDVTMSRLYSSSPIGNVKDESIIDIWERGQKQLDEEIQSHTQDELRDIFWDFAAAEGKRSEPIPLTALLDRQIFEGVEVR</sequence>
<proteinExistence type="predicted"/>
<keyword evidence="3" id="KW-0949">S-adenosyl-L-methionine</keyword>
<protein>
    <submittedName>
        <fullName evidence="8">Radical SAM protein</fullName>
    </submittedName>
</protein>
<dbReference type="SFLD" id="SFLDS00029">
    <property type="entry name" value="Radical_SAM"/>
    <property type="match status" value="1"/>
</dbReference>
<dbReference type="PIRSF" id="PIRSF037420">
    <property type="entry name" value="PQQ_syn_pqqE"/>
    <property type="match status" value="1"/>
</dbReference>
<dbReference type="Pfam" id="PF04055">
    <property type="entry name" value="Radical_SAM"/>
    <property type="match status" value="1"/>
</dbReference>
<dbReference type="EMBL" id="CP024932">
    <property type="protein sequence ID" value="ATZ07898.1"/>
    <property type="molecule type" value="Genomic_DNA"/>
</dbReference>
<keyword evidence="6" id="KW-0411">Iron-sulfur</keyword>
<reference evidence="8 9" key="1">
    <citation type="submission" date="2017-11" db="EMBL/GenBank/DDBJ databases">
        <title>Whole genome sequencing of cultured pathogen.</title>
        <authorList>
            <person name="Hoffmann M."/>
            <person name="Sanchez M."/>
            <person name="Timme R."/>
            <person name="Nudel K."/>
            <person name="Bry L."/>
        </authorList>
    </citation>
    <scope>NUCLEOTIDE SEQUENCE [LARGE SCALE GENOMIC DNA]</scope>
    <source>
        <strain evidence="8 9">216</strain>
    </source>
</reference>
<dbReference type="SFLD" id="SFLDG01386">
    <property type="entry name" value="main_SPASM_domain-containing"/>
    <property type="match status" value="1"/>
</dbReference>
<dbReference type="InterPro" id="IPR017200">
    <property type="entry name" value="PqqE-like"/>
</dbReference>
<dbReference type="PROSITE" id="PS51918">
    <property type="entry name" value="RADICAL_SAM"/>
    <property type="match status" value="1"/>
</dbReference>
<organism evidence="8 9">
    <name type="scientific">Corynebacterium striatum</name>
    <dbReference type="NCBI Taxonomy" id="43770"/>
    <lineage>
        <taxon>Bacteria</taxon>
        <taxon>Bacillati</taxon>
        <taxon>Actinomycetota</taxon>
        <taxon>Actinomycetes</taxon>
        <taxon>Mycobacteriales</taxon>
        <taxon>Corynebacteriaceae</taxon>
        <taxon>Corynebacterium</taxon>
    </lineage>
</organism>
<keyword evidence="4" id="KW-0479">Metal-binding</keyword>
<gene>
    <name evidence="8" type="ORF">A9D01_03035</name>
</gene>
<dbReference type="SFLD" id="SFLDG01067">
    <property type="entry name" value="SPASM/twitch_domain_containing"/>
    <property type="match status" value="1"/>
</dbReference>
<accession>A0ABC8CKS9</accession>
<evidence type="ECO:0000256" key="5">
    <source>
        <dbReference type="ARBA" id="ARBA00023004"/>
    </source>
</evidence>
<dbReference type="SUPFAM" id="SSF102114">
    <property type="entry name" value="Radical SAM enzymes"/>
    <property type="match status" value="1"/>
</dbReference>
<dbReference type="InterPro" id="IPR007197">
    <property type="entry name" value="rSAM"/>
</dbReference>
<evidence type="ECO:0000256" key="3">
    <source>
        <dbReference type="ARBA" id="ARBA00022691"/>
    </source>
</evidence>
<dbReference type="RefSeq" id="WP_100618663.1">
    <property type="nucleotide sequence ID" value="NZ_CP024932.1"/>
</dbReference>
<feature type="domain" description="Radical SAM core" evidence="7">
    <location>
        <begin position="6"/>
        <end position="222"/>
    </location>
</feature>
<dbReference type="CDD" id="cd01335">
    <property type="entry name" value="Radical_SAM"/>
    <property type="match status" value="1"/>
</dbReference>
<evidence type="ECO:0000259" key="7">
    <source>
        <dbReference type="PROSITE" id="PS51918"/>
    </source>
</evidence>
<evidence type="ECO:0000256" key="2">
    <source>
        <dbReference type="ARBA" id="ARBA00022485"/>
    </source>
</evidence>
<dbReference type="InterPro" id="IPR050377">
    <property type="entry name" value="Radical_SAM_PqqE_MftC-like"/>
</dbReference>
<dbReference type="Proteomes" id="UP000231994">
    <property type="component" value="Chromosome"/>
</dbReference>
<dbReference type="GO" id="GO:0051539">
    <property type="term" value="F:4 iron, 4 sulfur cluster binding"/>
    <property type="evidence" value="ECO:0007669"/>
    <property type="project" value="UniProtKB-KW"/>
</dbReference>
<evidence type="ECO:0000256" key="4">
    <source>
        <dbReference type="ARBA" id="ARBA00022723"/>
    </source>
</evidence>
<dbReference type="CDD" id="cd21109">
    <property type="entry name" value="SPASM"/>
    <property type="match status" value="1"/>
</dbReference>
<evidence type="ECO:0000313" key="9">
    <source>
        <dbReference type="Proteomes" id="UP000231994"/>
    </source>
</evidence>
<name>A0ABC8CKS9_CORST</name>
<dbReference type="Gene3D" id="3.20.20.70">
    <property type="entry name" value="Aldolase class I"/>
    <property type="match status" value="1"/>
</dbReference>
<keyword evidence="2" id="KW-0004">4Fe-4S</keyword>
<dbReference type="InterPro" id="IPR058240">
    <property type="entry name" value="rSAM_sf"/>
</dbReference>
<dbReference type="InterPro" id="IPR013785">
    <property type="entry name" value="Aldolase_TIM"/>
</dbReference>
<dbReference type="PANTHER" id="PTHR11228">
    <property type="entry name" value="RADICAL SAM DOMAIN PROTEIN"/>
    <property type="match status" value="1"/>
</dbReference>
<evidence type="ECO:0000256" key="6">
    <source>
        <dbReference type="ARBA" id="ARBA00023014"/>
    </source>
</evidence>